<feature type="domain" description="ARID" evidence="6">
    <location>
        <begin position="1"/>
        <end position="66"/>
    </location>
</feature>
<dbReference type="EMBL" id="CAUEEQ010078202">
    <property type="protein sequence ID" value="CAJ0967268.1"/>
    <property type="molecule type" value="Genomic_DNA"/>
</dbReference>
<dbReference type="Proteomes" id="UP001176940">
    <property type="component" value="Unassembled WGS sequence"/>
</dbReference>
<comment type="function">
    <text evidence="5">Transcription factor.</text>
</comment>
<evidence type="ECO:0000259" key="7">
    <source>
        <dbReference type="PROSITE" id="PS51486"/>
    </source>
</evidence>
<evidence type="ECO:0000313" key="9">
    <source>
        <dbReference type="Proteomes" id="UP001176940"/>
    </source>
</evidence>
<keyword evidence="3" id="KW-0804">Transcription</keyword>
<comment type="caution">
    <text evidence="8">The sequence shown here is derived from an EMBL/GenBank/DDBJ whole genome shotgun (WGS) entry which is preliminary data.</text>
</comment>
<evidence type="ECO:0000256" key="4">
    <source>
        <dbReference type="ARBA" id="ARBA00023242"/>
    </source>
</evidence>
<dbReference type="SMART" id="SM01014">
    <property type="entry name" value="ARID"/>
    <property type="match status" value="1"/>
</dbReference>
<dbReference type="PROSITE" id="PS51011">
    <property type="entry name" value="ARID"/>
    <property type="match status" value="1"/>
</dbReference>
<keyword evidence="9" id="KW-1185">Reference proteome</keyword>
<protein>
    <recommendedName>
        <fullName evidence="5">AT-rich interactive domain-containing protein 3</fullName>
        <shortName evidence="5">ARID domain-containing protein</shortName>
    </recommendedName>
</protein>
<dbReference type="InterPro" id="IPR045147">
    <property type="entry name" value="ARI3A/B/C"/>
</dbReference>
<dbReference type="Pfam" id="PF01388">
    <property type="entry name" value="ARID"/>
    <property type="match status" value="1"/>
</dbReference>
<feature type="domain" description="REKLES" evidence="7">
    <location>
        <begin position="169"/>
        <end position="264"/>
    </location>
</feature>
<organism evidence="8 9">
    <name type="scientific">Ranitomeya imitator</name>
    <name type="common">mimic poison frog</name>
    <dbReference type="NCBI Taxonomy" id="111125"/>
    <lineage>
        <taxon>Eukaryota</taxon>
        <taxon>Metazoa</taxon>
        <taxon>Chordata</taxon>
        <taxon>Craniata</taxon>
        <taxon>Vertebrata</taxon>
        <taxon>Euteleostomi</taxon>
        <taxon>Amphibia</taxon>
        <taxon>Batrachia</taxon>
        <taxon>Anura</taxon>
        <taxon>Neobatrachia</taxon>
        <taxon>Hyloidea</taxon>
        <taxon>Dendrobatidae</taxon>
        <taxon>Dendrobatinae</taxon>
        <taxon>Ranitomeya</taxon>
    </lineage>
</organism>
<evidence type="ECO:0000256" key="1">
    <source>
        <dbReference type="ARBA" id="ARBA00023015"/>
    </source>
</evidence>
<evidence type="ECO:0000256" key="5">
    <source>
        <dbReference type="RuleBase" id="RU369100"/>
    </source>
</evidence>
<evidence type="ECO:0000259" key="6">
    <source>
        <dbReference type="PROSITE" id="PS51011"/>
    </source>
</evidence>
<keyword evidence="4 5" id="KW-0539">Nucleus</keyword>
<comment type="subunit">
    <text evidence="5">Homodimer.</text>
</comment>
<comment type="subcellular location">
    <subcellularLocation>
        <location evidence="5">Nucleus</location>
    </subcellularLocation>
</comment>
<dbReference type="PANTHER" id="PTHR15348">
    <property type="entry name" value="AT-RICH INTERACTIVE DOMAIN-CONTAINING PROTEIN ARID DOMAIN- CONTAINING PROTEIN DEAD RINGER PROTEIN B-CELL REGULATOR OF IGH TRANSCRIPTION BRIGHT"/>
    <property type="match status" value="1"/>
</dbReference>
<dbReference type="InterPro" id="IPR023334">
    <property type="entry name" value="REKLES_domain"/>
</dbReference>
<dbReference type="Gene3D" id="1.10.150.60">
    <property type="entry name" value="ARID DNA-binding domain"/>
    <property type="match status" value="1"/>
</dbReference>
<name>A0ABN9MPD5_9NEOB</name>
<dbReference type="PANTHER" id="PTHR15348:SF1">
    <property type="entry name" value="AT-RICH INTERACTIVE DOMAIN-CONTAINING PROTEIN 3A"/>
    <property type="match status" value="1"/>
</dbReference>
<dbReference type="SMART" id="SM00501">
    <property type="entry name" value="BRIGHT"/>
    <property type="match status" value="1"/>
</dbReference>
<sequence>MAKQVLDLYMLYVLVTEKGGLVEVINKKLWREITKGLNLPTSITSAAFTLRTQYMKYLYPYECEKRGLSNPNELQAAIDSNRREGRRQSFGGSLFTYSPSGAPNILSSPKIQMPAMVLAGAATNGSPLTSIQKIKKEEDSPLSLTVPPRIPVTLAGHSVVAAQVAAQAAALEQLREKLESGEPPEKKLALGTEEQQRLVQRAIQQNLLAMTSQFPMNIRINSQAEGRQESAVNLTTNGTNSISMSVELNGIVYTVFVSQHQIKKWGDITDRLHVNENLINTTNCFGKTERKLKHKVSYLLNLLPQHLESSKEVSPGLQI</sequence>
<dbReference type="InterPro" id="IPR001606">
    <property type="entry name" value="ARID_dom"/>
</dbReference>
<dbReference type="PROSITE" id="PS51486">
    <property type="entry name" value="REKLES"/>
    <property type="match status" value="1"/>
</dbReference>
<accession>A0ABN9MPD5</accession>
<keyword evidence="2 5" id="KW-0238">DNA-binding</keyword>
<evidence type="ECO:0000256" key="2">
    <source>
        <dbReference type="ARBA" id="ARBA00023125"/>
    </source>
</evidence>
<dbReference type="InterPro" id="IPR036431">
    <property type="entry name" value="ARID_dom_sf"/>
</dbReference>
<reference evidence="8" key="1">
    <citation type="submission" date="2023-07" db="EMBL/GenBank/DDBJ databases">
        <authorList>
            <person name="Stuckert A."/>
        </authorList>
    </citation>
    <scope>NUCLEOTIDE SEQUENCE</scope>
</reference>
<evidence type="ECO:0000256" key="3">
    <source>
        <dbReference type="ARBA" id="ARBA00023163"/>
    </source>
</evidence>
<gene>
    <name evidence="8" type="ORF">RIMI_LOCUS22101280</name>
</gene>
<dbReference type="SUPFAM" id="SSF46774">
    <property type="entry name" value="ARID-like"/>
    <property type="match status" value="1"/>
</dbReference>
<proteinExistence type="predicted"/>
<keyword evidence="1 5" id="KW-0805">Transcription regulation</keyword>
<evidence type="ECO:0000313" key="8">
    <source>
        <dbReference type="EMBL" id="CAJ0967268.1"/>
    </source>
</evidence>